<dbReference type="Proteomes" id="UP001161247">
    <property type="component" value="Chromosome 3"/>
</dbReference>
<keyword evidence="3" id="KW-1185">Reference proteome</keyword>
<dbReference type="EMBL" id="OX459120">
    <property type="protein sequence ID" value="CAI9100530.1"/>
    <property type="molecule type" value="Genomic_DNA"/>
</dbReference>
<protein>
    <submittedName>
        <fullName evidence="2">OLC1v1037651C1</fullName>
    </submittedName>
</protein>
<dbReference type="AlphaFoldDB" id="A0AAV1D028"/>
<gene>
    <name evidence="2" type="ORF">OLC1_LOCUS10334</name>
</gene>
<proteinExistence type="predicted"/>
<accession>A0AAV1D028</accession>
<evidence type="ECO:0000313" key="3">
    <source>
        <dbReference type="Proteomes" id="UP001161247"/>
    </source>
</evidence>
<keyword evidence="1" id="KW-0812">Transmembrane</keyword>
<name>A0AAV1D028_OLDCO</name>
<evidence type="ECO:0000256" key="1">
    <source>
        <dbReference type="SAM" id="Phobius"/>
    </source>
</evidence>
<organism evidence="2 3">
    <name type="scientific">Oldenlandia corymbosa var. corymbosa</name>
    <dbReference type="NCBI Taxonomy" id="529605"/>
    <lineage>
        <taxon>Eukaryota</taxon>
        <taxon>Viridiplantae</taxon>
        <taxon>Streptophyta</taxon>
        <taxon>Embryophyta</taxon>
        <taxon>Tracheophyta</taxon>
        <taxon>Spermatophyta</taxon>
        <taxon>Magnoliopsida</taxon>
        <taxon>eudicotyledons</taxon>
        <taxon>Gunneridae</taxon>
        <taxon>Pentapetalae</taxon>
        <taxon>asterids</taxon>
        <taxon>lamiids</taxon>
        <taxon>Gentianales</taxon>
        <taxon>Rubiaceae</taxon>
        <taxon>Rubioideae</taxon>
        <taxon>Spermacoceae</taxon>
        <taxon>Hedyotis-Oldenlandia complex</taxon>
        <taxon>Oldenlandia</taxon>
    </lineage>
</organism>
<sequence>MLAQLDWSWFIELFSESFNAIPYISAAGFGGKLLGVCGNGMVQSFINARTLTPSAPGLNFNDVDKKKMYGMISFEEIDTEVSELKFMLILSGNLMLNDYEGTSFLVSFFFLDVLSLFLPVDIHYPIP</sequence>
<evidence type="ECO:0000313" key="2">
    <source>
        <dbReference type="EMBL" id="CAI9100530.1"/>
    </source>
</evidence>
<keyword evidence="1" id="KW-0472">Membrane</keyword>
<feature type="transmembrane region" description="Helical" evidence="1">
    <location>
        <begin position="104"/>
        <end position="124"/>
    </location>
</feature>
<keyword evidence="1" id="KW-1133">Transmembrane helix</keyword>
<reference evidence="2" key="1">
    <citation type="submission" date="2023-03" db="EMBL/GenBank/DDBJ databases">
        <authorList>
            <person name="Julca I."/>
        </authorList>
    </citation>
    <scope>NUCLEOTIDE SEQUENCE</scope>
</reference>